<accession>A0A2M4B3E1</accession>
<dbReference type="EMBL" id="GGFK01014171">
    <property type="protein sequence ID" value="MBW47492.1"/>
    <property type="molecule type" value="Transcribed_RNA"/>
</dbReference>
<evidence type="ECO:0000313" key="1">
    <source>
        <dbReference type="EMBL" id="MBW47492.1"/>
    </source>
</evidence>
<protein>
    <submittedName>
        <fullName evidence="1">Putative secreted protein</fullName>
    </submittedName>
</protein>
<proteinExistence type="predicted"/>
<organism evidence="1">
    <name type="scientific">Anopheles triannulatus</name>
    <dbReference type="NCBI Taxonomy" id="58253"/>
    <lineage>
        <taxon>Eukaryota</taxon>
        <taxon>Metazoa</taxon>
        <taxon>Ecdysozoa</taxon>
        <taxon>Arthropoda</taxon>
        <taxon>Hexapoda</taxon>
        <taxon>Insecta</taxon>
        <taxon>Pterygota</taxon>
        <taxon>Neoptera</taxon>
        <taxon>Endopterygota</taxon>
        <taxon>Diptera</taxon>
        <taxon>Nematocera</taxon>
        <taxon>Culicoidea</taxon>
        <taxon>Culicidae</taxon>
        <taxon>Anophelinae</taxon>
        <taxon>Anopheles</taxon>
    </lineage>
</organism>
<name>A0A2M4B3E1_9DIPT</name>
<reference evidence="1" key="1">
    <citation type="submission" date="2018-01" db="EMBL/GenBank/DDBJ databases">
        <title>An insight into the sialome of Amazonian anophelines.</title>
        <authorList>
            <person name="Ribeiro J.M."/>
            <person name="Scarpassa V."/>
            <person name="Calvo E."/>
        </authorList>
    </citation>
    <scope>NUCLEOTIDE SEQUENCE</scope>
    <source>
        <tissue evidence="1">Salivary glands</tissue>
    </source>
</reference>
<dbReference type="AlphaFoldDB" id="A0A2M4B3E1"/>
<sequence>MLVVIVVSLRSFMARARRIEFGSGTTSNVLRPISLIFRLCRWFAEPKYSSLMVPLRSSRLTVDALRRAKRLGPKNGITG</sequence>